<evidence type="ECO:0000256" key="6">
    <source>
        <dbReference type="ARBA" id="ARBA00023316"/>
    </source>
</evidence>
<evidence type="ECO:0000259" key="9">
    <source>
        <dbReference type="PROSITE" id="PS52029"/>
    </source>
</evidence>
<dbReference type="GO" id="GO:0009252">
    <property type="term" value="P:peptidoglycan biosynthetic process"/>
    <property type="evidence" value="ECO:0007669"/>
    <property type="project" value="UniProtKB-UniPathway"/>
</dbReference>
<evidence type="ECO:0000256" key="2">
    <source>
        <dbReference type="ARBA" id="ARBA00005992"/>
    </source>
</evidence>
<sequence>MKAFSLILFFSFLFFAVVAQPSFFQSQKSFPKVAVAVKTKQDTLIKQFEKAGLQWPPKEIYIRSFKYDSQMEVWVRNNENEAFKLFKTYKVCALAGTLGPKRMEGDYQVPEGFYYITEFNPRSDFHLSLKLNYPNQSDKKLSDSLRPGGGIYIHGSCVTVGCIPINDMQIEELYLLAASAKNNGQDFIPVHIFPVRYNNPQSIEYLNRFTKDNPTIGSFSVKLKEAYDYFDKEKQLPVITINHKGEYSIM</sequence>
<feature type="domain" description="L,D-TPase catalytic" evidence="9">
    <location>
        <begin position="60"/>
        <end position="193"/>
    </location>
</feature>
<evidence type="ECO:0000313" key="11">
    <source>
        <dbReference type="Proteomes" id="UP000321533"/>
    </source>
</evidence>
<dbReference type="UniPathway" id="UPA00219"/>
<dbReference type="AlphaFoldDB" id="A0A5B8V5B0"/>
<accession>A0A5B8V5B0</accession>
<organism evidence="10 11">
    <name type="scientific">Panacibacter ginsenosidivorans</name>
    <dbReference type="NCBI Taxonomy" id="1813871"/>
    <lineage>
        <taxon>Bacteria</taxon>
        <taxon>Pseudomonadati</taxon>
        <taxon>Bacteroidota</taxon>
        <taxon>Chitinophagia</taxon>
        <taxon>Chitinophagales</taxon>
        <taxon>Chitinophagaceae</taxon>
        <taxon>Panacibacter</taxon>
    </lineage>
</organism>
<feature type="active site" description="Proton donor/acceptor" evidence="7">
    <location>
        <position position="154"/>
    </location>
</feature>
<protein>
    <submittedName>
        <fullName evidence="10">L,D-transpeptidase family protein</fullName>
    </submittedName>
</protein>
<name>A0A5B8V5B0_9BACT</name>
<keyword evidence="6 7" id="KW-0961">Cell wall biogenesis/degradation</keyword>
<keyword evidence="5 7" id="KW-0573">Peptidoglycan synthesis</keyword>
<dbReference type="KEGG" id="pgin:FRZ67_04385"/>
<dbReference type="OrthoDB" id="9809748at2"/>
<dbReference type="SUPFAM" id="SSF141523">
    <property type="entry name" value="L,D-transpeptidase catalytic domain-like"/>
    <property type="match status" value="1"/>
</dbReference>
<dbReference type="PANTHER" id="PTHR36699:SF1">
    <property type="entry name" value="L,D-TRANSPEPTIDASE YAFK-RELATED"/>
    <property type="match status" value="1"/>
</dbReference>
<gene>
    <name evidence="10" type="ORF">FRZ67_04385</name>
</gene>
<evidence type="ECO:0000256" key="7">
    <source>
        <dbReference type="PROSITE-ProRule" id="PRU01373"/>
    </source>
</evidence>
<evidence type="ECO:0000256" key="1">
    <source>
        <dbReference type="ARBA" id="ARBA00004752"/>
    </source>
</evidence>
<comment type="pathway">
    <text evidence="1 7">Cell wall biogenesis; peptidoglycan biosynthesis.</text>
</comment>
<dbReference type="RefSeq" id="WP_147188370.1">
    <property type="nucleotide sequence ID" value="NZ_CP042435.1"/>
</dbReference>
<dbReference type="GO" id="GO:0008360">
    <property type="term" value="P:regulation of cell shape"/>
    <property type="evidence" value="ECO:0007669"/>
    <property type="project" value="UniProtKB-UniRule"/>
</dbReference>
<keyword evidence="8" id="KW-0732">Signal</keyword>
<dbReference type="InterPro" id="IPR005490">
    <property type="entry name" value="LD_TPept_cat_dom"/>
</dbReference>
<dbReference type="CDD" id="cd16913">
    <property type="entry name" value="YkuD_like"/>
    <property type="match status" value="1"/>
</dbReference>
<feature type="active site" description="Nucleophile" evidence="7">
    <location>
        <position position="162"/>
    </location>
</feature>
<dbReference type="Pfam" id="PF03734">
    <property type="entry name" value="YkuD"/>
    <property type="match status" value="1"/>
</dbReference>
<dbReference type="GO" id="GO:0071555">
    <property type="term" value="P:cell wall organization"/>
    <property type="evidence" value="ECO:0007669"/>
    <property type="project" value="UniProtKB-UniRule"/>
</dbReference>
<dbReference type="GO" id="GO:0004180">
    <property type="term" value="F:carboxypeptidase activity"/>
    <property type="evidence" value="ECO:0007669"/>
    <property type="project" value="UniProtKB-ARBA"/>
</dbReference>
<feature type="signal peptide" evidence="8">
    <location>
        <begin position="1"/>
        <end position="19"/>
    </location>
</feature>
<keyword evidence="3" id="KW-0808">Transferase</keyword>
<evidence type="ECO:0000313" key="10">
    <source>
        <dbReference type="EMBL" id="QEC66570.1"/>
    </source>
</evidence>
<dbReference type="GO" id="GO:0016740">
    <property type="term" value="F:transferase activity"/>
    <property type="evidence" value="ECO:0007669"/>
    <property type="project" value="UniProtKB-KW"/>
</dbReference>
<evidence type="ECO:0000256" key="4">
    <source>
        <dbReference type="ARBA" id="ARBA00022960"/>
    </source>
</evidence>
<dbReference type="EMBL" id="CP042435">
    <property type="protein sequence ID" value="QEC66570.1"/>
    <property type="molecule type" value="Genomic_DNA"/>
</dbReference>
<evidence type="ECO:0000256" key="5">
    <source>
        <dbReference type="ARBA" id="ARBA00022984"/>
    </source>
</evidence>
<evidence type="ECO:0000256" key="8">
    <source>
        <dbReference type="SAM" id="SignalP"/>
    </source>
</evidence>
<dbReference type="PROSITE" id="PS52029">
    <property type="entry name" value="LD_TPASE"/>
    <property type="match status" value="1"/>
</dbReference>
<comment type="similarity">
    <text evidence="2">Belongs to the YkuD family.</text>
</comment>
<dbReference type="Proteomes" id="UP000321533">
    <property type="component" value="Chromosome"/>
</dbReference>
<reference evidence="10 11" key="1">
    <citation type="journal article" date="2016" name="Int. J. Syst. Evol. Microbiol.">
        <title>Panacibacter ginsenosidivorans gen. nov., sp. nov., with ginsenoside converting activity isolated from soil of a ginseng field.</title>
        <authorList>
            <person name="Siddiqi M.Z."/>
            <person name="Muhammad Shafi S."/>
            <person name="Choi K.D."/>
            <person name="Im W.T."/>
        </authorList>
    </citation>
    <scope>NUCLEOTIDE SEQUENCE [LARGE SCALE GENOMIC DNA]</scope>
    <source>
        <strain evidence="10 11">Gsoil1550</strain>
    </source>
</reference>
<evidence type="ECO:0000256" key="3">
    <source>
        <dbReference type="ARBA" id="ARBA00022679"/>
    </source>
</evidence>
<dbReference type="InterPro" id="IPR038063">
    <property type="entry name" value="Transpep_catalytic_dom"/>
</dbReference>
<feature type="chain" id="PRO_5022674579" evidence="8">
    <location>
        <begin position="20"/>
        <end position="250"/>
    </location>
</feature>
<proteinExistence type="inferred from homology"/>
<keyword evidence="4 7" id="KW-0133">Cell shape</keyword>
<keyword evidence="11" id="KW-1185">Reference proteome</keyword>
<dbReference type="PANTHER" id="PTHR36699">
    <property type="entry name" value="LD-TRANSPEPTIDASE"/>
    <property type="match status" value="1"/>
</dbReference>